<evidence type="ECO:0000313" key="2">
    <source>
        <dbReference type="Proteomes" id="UP000252405"/>
    </source>
</evidence>
<dbReference type="Pfam" id="PF05402">
    <property type="entry name" value="PqqD"/>
    <property type="match status" value="1"/>
</dbReference>
<gene>
    <name evidence="1" type="ORF">DU505_03675</name>
</gene>
<dbReference type="AlphaFoldDB" id="A0A368U4I2"/>
<evidence type="ECO:0000313" key="1">
    <source>
        <dbReference type="EMBL" id="RCV91002.1"/>
    </source>
</evidence>
<accession>A0A368U4I2</accession>
<dbReference type="RefSeq" id="WP_114477644.1">
    <property type="nucleotide sequence ID" value="NZ_QPII01000002.1"/>
</dbReference>
<sequence>MGADNLMVTLHDGAQVPTARLLSVTGKSDVPSAVEELAAAVRANPLWCRLPGSVLIGRCEPVPLLAVAGTFTEEQQVLLVQLREHLDVLLHERAFVDYSQAEEVCGQLADRLVMVFGTDILQSAQFAAIPRGGLFVLGMLAYHLDLRPDQLTSLEAAHAGRMLFVIDDCSLSGTRFRESLNRIVTHSVVFCPLYAPEALCASIVSREPRVVNCLAGASLRDTSPTSDDVGYSAWKHQRLAQLGGDGYWLGQTLGVAFAWCTPQTRRWDETEGRFMEGWDVVPPSRSLKRRRLLQRLEGDPAVDYLPPLTLNMPISEADVRAHDRVLWSCRGNEVIVAKIPQRAGIGARVYSLAGISAEFWQLLMTHGSMQHAIQVLLTRYQVASEWLGADMSSLVEQMRSEGLIVQCDGIPRGGGSVA</sequence>
<dbReference type="InterPro" id="IPR008792">
    <property type="entry name" value="PQQD"/>
</dbReference>
<protein>
    <submittedName>
        <fullName evidence="1">PqqD family protein</fullName>
    </submittedName>
</protein>
<proteinExistence type="predicted"/>
<dbReference type="OrthoDB" id="6144094at2"/>
<comment type="caution">
    <text evidence="1">The sequence shown here is derived from an EMBL/GenBank/DDBJ whole genome shotgun (WGS) entry which is preliminary data.</text>
</comment>
<dbReference type="EMBL" id="QPII01000002">
    <property type="protein sequence ID" value="RCV91002.1"/>
    <property type="molecule type" value="Genomic_DNA"/>
</dbReference>
<reference evidence="1 2" key="1">
    <citation type="submission" date="2018-07" db="EMBL/GenBank/DDBJ databases">
        <title>Halomonas montanilacus sp. nov., isolated from Lake Pengyan on Tibetan Plateau.</title>
        <authorList>
            <person name="Lu H."/>
            <person name="Xing P."/>
            <person name="Wu Q."/>
        </authorList>
    </citation>
    <scope>NUCLEOTIDE SEQUENCE [LARGE SCALE GENOMIC DNA]</scope>
    <source>
        <strain evidence="1 2">PYC7W</strain>
    </source>
</reference>
<dbReference type="Proteomes" id="UP000252405">
    <property type="component" value="Unassembled WGS sequence"/>
</dbReference>
<organism evidence="1 2">
    <name type="scientific">Billgrantia montanilacus</name>
    <dbReference type="NCBI Taxonomy" id="2282305"/>
    <lineage>
        <taxon>Bacteria</taxon>
        <taxon>Pseudomonadati</taxon>
        <taxon>Pseudomonadota</taxon>
        <taxon>Gammaproteobacteria</taxon>
        <taxon>Oceanospirillales</taxon>
        <taxon>Halomonadaceae</taxon>
        <taxon>Billgrantia</taxon>
    </lineage>
</organism>
<name>A0A368U4I2_9GAMM</name>
<keyword evidence="2" id="KW-1185">Reference proteome</keyword>